<dbReference type="GO" id="GO:0016747">
    <property type="term" value="F:acyltransferase activity, transferring groups other than amino-acyl groups"/>
    <property type="evidence" value="ECO:0007669"/>
    <property type="project" value="UniProtKB-ARBA"/>
</dbReference>
<dbReference type="PANTHER" id="PTHR31147:SF8">
    <property type="entry name" value="OS04G0194466 PROTEIN"/>
    <property type="match status" value="1"/>
</dbReference>
<keyword evidence="3" id="KW-1185">Reference proteome</keyword>
<name>A0ABC9CZ75_9POAL</name>
<dbReference type="InterPro" id="IPR050898">
    <property type="entry name" value="Plant_acyltransferase"/>
</dbReference>
<organism evidence="2 3">
    <name type="scientific">Urochloa decumbens</name>
    <dbReference type="NCBI Taxonomy" id="240449"/>
    <lineage>
        <taxon>Eukaryota</taxon>
        <taxon>Viridiplantae</taxon>
        <taxon>Streptophyta</taxon>
        <taxon>Embryophyta</taxon>
        <taxon>Tracheophyta</taxon>
        <taxon>Spermatophyta</taxon>
        <taxon>Magnoliopsida</taxon>
        <taxon>Liliopsida</taxon>
        <taxon>Poales</taxon>
        <taxon>Poaceae</taxon>
        <taxon>PACMAD clade</taxon>
        <taxon>Panicoideae</taxon>
        <taxon>Panicodae</taxon>
        <taxon>Paniceae</taxon>
        <taxon>Melinidinae</taxon>
        <taxon>Urochloa</taxon>
    </lineage>
</organism>
<sequence length="430" mass="45522">MITVTKSSPVVVVPSTSPATRTTVEQIKLSPFDKPLAFFPFTSFLIFNNAIHEPAETIKNALSRALIPYFPIAGRAAIDAGDGELRISCTGEGVSFVSASANCSLDDVKLFDPPFSELLGELAVDYPDATCRRPSDPLLLMQVTEFSGGGFVVGTTWDHGIADGTGMAQFLQAVGDLARGLPQPTIFPVSCGDDGWLPELPPSVTAVEKAMVALEPQGFVYQDITVPWKVVNRVKAEFAAGGHGDGKPCTVFEAVIAVLWRCRARVVVPDADAPAPLVFAVNARRHVGAKDGYFGNCVTSAVSVPRSGDVANGSIVDVVRLIRRAKEGIPGRFVGGTTVAGEEGSATEKPQLDVLFGYNAFFVSSWRNLGFDVADFGGGRPARVMCPVALTSVPNCVACLPCAANDGASVLARCVTEEHADALLRELEMF</sequence>
<reference evidence="2 3" key="2">
    <citation type="submission" date="2024-10" db="EMBL/GenBank/DDBJ databases">
        <authorList>
            <person name="Ryan C."/>
        </authorList>
    </citation>
    <scope>NUCLEOTIDE SEQUENCE [LARGE SCALE GENOMIC DNA]</scope>
</reference>
<dbReference type="AlphaFoldDB" id="A0ABC9CZ75"/>
<accession>A0ABC9CZ75</accession>
<dbReference type="InterPro" id="IPR023213">
    <property type="entry name" value="CAT-like_dom_sf"/>
</dbReference>
<proteinExistence type="inferred from homology"/>
<evidence type="ECO:0000313" key="2">
    <source>
        <dbReference type="EMBL" id="CAL5028717.1"/>
    </source>
</evidence>
<comment type="similarity">
    <text evidence="1">Belongs to the plant acyltransferase family.</text>
</comment>
<reference evidence="3" key="1">
    <citation type="submission" date="2024-06" db="EMBL/GenBank/DDBJ databases">
        <authorList>
            <person name="Ryan C."/>
        </authorList>
    </citation>
    <scope>NUCLEOTIDE SEQUENCE [LARGE SCALE GENOMIC DNA]</scope>
</reference>
<evidence type="ECO:0000256" key="1">
    <source>
        <dbReference type="ARBA" id="ARBA00009861"/>
    </source>
</evidence>
<dbReference type="Proteomes" id="UP001497457">
    <property type="component" value="Chromosome 30rd"/>
</dbReference>
<dbReference type="PANTHER" id="PTHR31147">
    <property type="entry name" value="ACYL TRANSFERASE 4"/>
    <property type="match status" value="1"/>
</dbReference>
<gene>
    <name evidence="2" type="ORF">URODEC1_LOCUS80009</name>
</gene>
<dbReference type="Gene3D" id="3.30.559.10">
    <property type="entry name" value="Chloramphenicol acetyltransferase-like domain"/>
    <property type="match status" value="2"/>
</dbReference>
<dbReference type="Pfam" id="PF02458">
    <property type="entry name" value="Transferase"/>
    <property type="match status" value="1"/>
</dbReference>
<dbReference type="EMBL" id="OZ075140">
    <property type="protein sequence ID" value="CAL5028717.1"/>
    <property type="molecule type" value="Genomic_DNA"/>
</dbReference>
<protein>
    <submittedName>
        <fullName evidence="2">Uncharacterized protein</fullName>
    </submittedName>
</protein>
<evidence type="ECO:0000313" key="3">
    <source>
        <dbReference type="Proteomes" id="UP001497457"/>
    </source>
</evidence>